<keyword evidence="10 12" id="KW-0009">Actin-binding</keyword>
<dbReference type="InterPro" id="IPR038185">
    <property type="entry name" value="MyTH4_dom_sf"/>
</dbReference>
<feature type="compositionally biased region" description="Basic and acidic residues" evidence="13">
    <location>
        <begin position="406"/>
        <end position="471"/>
    </location>
</feature>
<evidence type="ECO:0000256" key="5">
    <source>
        <dbReference type="ARBA" id="ARBA00022737"/>
    </source>
</evidence>
<evidence type="ECO:0000259" key="16">
    <source>
        <dbReference type="PROSITE" id="PS51016"/>
    </source>
</evidence>
<dbReference type="InterPro" id="IPR019748">
    <property type="entry name" value="FERM_central"/>
</dbReference>
<evidence type="ECO:0000256" key="11">
    <source>
        <dbReference type="PROSITE-ProRule" id="PRU00192"/>
    </source>
</evidence>
<feature type="compositionally biased region" description="Acidic residues" evidence="13">
    <location>
        <begin position="2009"/>
        <end position="2022"/>
    </location>
</feature>
<feature type="compositionally biased region" description="Basic and acidic residues" evidence="13">
    <location>
        <begin position="2048"/>
        <end position="2062"/>
    </location>
</feature>
<feature type="compositionally biased region" description="Basic residues" evidence="13">
    <location>
        <begin position="124"/>
        <end position="143"/>
    </location>
</feature>
<dbReference type="InterPro" id="IPR019749">
    <property type="entry name" value="Band_41_domain"/>
</dbReference>
<feature type="compositionally biased region" description="Pro residues" evidence="13">
    <location>
        <begin position="2193"/>
        <end position="2207"/>
    </location>
</feature>
<dbReference type="Pfam" id="PF26570">
    <property type="entry name" value="MYO15"/>
    <property type="match status" value="1"/>
</dbReference>
<keyword evidence="7 12" id="KW-0067">ATP-binding</keyword>
<evidence type="ECO:0000256" key="10">
    <source>
        <dbReference type="ARBA" id="ARBA00023203"/>
    </source>
</evidence>
<dbReference type="SMART" id="SM00139">
    <property type="entry name" value="MyTH4"/>
    <property type="match status" value="2"/>
</dbReference>
<dbReference type="Gene3D" id="1.20.120.720">
    <property type="entry name" value="Myosin VI head, motor domain, U50 subdomain"/>
    <property type="match status" value="1"/>
</dbReference>
<evidence type="ECO:0000259" key="15">
    <source>
        <dbReference type="PROSITE" id="PS50057"/>
    </source>
</evidence>
<evidence type="ECO:0000256" key="2">
    <source>
        <dbReference type="ARBA" id="ARBA00008314"/>
    </source>
</evidence>
<comment type="caution">
    <text evidence="18">The sequence shown here is derived from an EMBL/GenBank/DDBJ whole genome shotgun (WGS) entry which is preliminary data.</text>
</comment>
<feature type="region of interest" description="Disordered" evidence="13">
    <location>
        <begin position="490"/>
        <end position="522"/>
    </location>
</feature>
<feature type="compositionally biased region" description="Basic and acidic residues" evidence="13">
    <location>
        <begin position="261"/>
        <end position="288"/>
    </location>
</feature>
<feature type="compositionally biased region" description="Low complexity" evidence="13">
    <location>
        <begin position="314"/>
        <end position="330"/>
    </location>
</feature>
<evidence type="ECO:0000259" key="17">
    <source>
        <dbReference type="PROSITE" id="PS51456"/>
    </source>
</evidence>
<dbReference type="Pfam" id="PF00784">
    <property type="entry name" value="MyTH4"/>
    <property type="match status" value="2"/>
</dbReference>
<dbReference type="PANTHER" id="PTHR22692">
    <property type="entry name" value="MYOSIN VII, XV"/>
    <property type="match status" value="1"/>
</dbReference>
<dbReference type="CDD" id="cd12068">
    <property type="entry name" value="SH3_MYO15B"/>
    <property type="match status" value="1"/>
</dbReference>
<dbReference type="SUPFAM" id="SSF50044">
    <property type="entry name" value="SH3-domain"/>
    <property type="match status" value="1"/>
</dbReference>
<feature type="domain" description="MyTH4" evidence="16">
    <location>
        <begin position="2590"/>
        <end position="2736"/>
    </location>
</feature>
<dbReference type="Gene3D" id="1.25.40.530">
    <property type="entry name" value="MyTH4 domain"/>
    <property type="match status" value="2"/>
</dbReference>
<dbReference type="EMBL" id="NBAG03000379">
    <property type="protein sequence ID" value="PNI32284.1"/>
    <property type="molecule type" value="Genomic_DNA"/>
</dbReference>
<dbReference type="InterPro" id="IPR001609">
    <property type="entry name" value="Myosin_head_motor_dom-like"/>
</dbReference>
<dbReference type="InterPro" id="IPR036961">
    <property type="entry name" value="Kinesin_motor_dom_sf"/>
</dbReference>
<feature type="compositionally biased region" description="Basic and acidic residues" evidence="13">
    <location>
        <begin position="34"/>
        <end position="50"/>
    </location>
</feature>
<dbReference type="CDD" id="cd13201">
    <property type="entry name" value="FERM_C_MyoXV"/>
    <property type="match status" value="1"/>
</dbReference>
<dbReference type="SMART" id="SM00326">
    <property type="entry name" value="SH3"/>
    <property type="match status" value="1"/>
</dbReference>
<dbReference type="InterPro" id="IPR035489">
    <property type="entry name" value="MYO15B_SH3"/>
</dbReference>
<name>A0A2J8KB79_PANTR</name>
<dbReference type="InterPro" id="IPR027417">
    <property type="entry name" value="P-loop_NTPase"/>
</dbReference>
<feature type="region of interest" description="Disordered" evidence="13">
    <location>
        <begin position="534"/>
        <end position="631"/>
    </location>
</feature>
<dbReference type="Gene3D" id="1.20.5.4820">
    <property type="match status" value="1"/>
</dbReference>
<feature type="compositionally biased region" description="Pro residues" evidence="13">
    <location>
        <begin position="1753"/>
        <end position="1769"/>
    </location>
</feature>
<dbReference type="Gene3D" id="1.20.58.530">
    <property type="match status" value="1"/>
</dbReference>
<dbReference type="InterPro" id="IPR036028">
    <property type="entry name" value="SH3-like_dom_sf"/>
</dbReference>
<dbReference type="InterPro" id="IPR001452">
    <property type="entry name" value="SH3_domain"/>
</dbReference>
<feature type="compositionally biased region" description="Polar residues" evidence="13">
    <location>
        <begin position="236"/>
        <end position="245"/>
    </location>
</feature>
<comment type="similarity">
    <text evidence="2 12">Belongs to the TRAFAC class myosin-kinesin ATPase superfamily. Myosin family.</text>
</comment>
<dbReference type="Pfam" id="PF07653">
    <property type="entry name" value="SH3_2"/>
    <property type="match status" value="1"/>
</dbReference>
<keyword evidence="6 12" id="KW-0547">Nucleotide-binding</keyword>
<keyword evidence="3 11" id="KW-0728">SH3 domain</keyword>
<dbReference type="Gene3D" id="1.10.10.820">
    <property type="match status" value="1"/>
</dbReference>
<feature type="region of interest" description="Disordered" evidence="13">
    <location>
        <begin position="390"/>
        <end position="471"/>
    </location>
</feature>
<feature type="region of interest" description="Disordered" evidence="13">
    <location>
        <begin position="1911"/>
        <end position="2213"/>
    </location>
</feature>
<dbReference type="GO" id="GO:0016459">
    <property type="term" value="C:myosin complex"/>
    <property type="evidence" value="ECO:0007669"/>
    <property type="project" value="UniProtKB-KW"/>
</dbReference>
<feature type="compositionally biased region" description="Low complexity" evidence="13">
    <location>
        <begin position="1911"/>
        <end position="1932"/>
    </location>
</feature>
<feature type="region of interest" description="Actin-binding" evidence="12">
    <location>
        <begin position="1202"/>
        <end position="1224"/>
    </location>
</feature>
<sequence length="3043" mass="331614">MGRNQRKAPQRLERPGRPASGEQESGSASADGAPSRERRSDRGQADKARPAAEPATAGGQGTPGGRRKPTAEGNGGCRRPGAGLSPKAQERQSNAQRQGRGPRGGRGGRLEEGSLSGGEELGGRRRRKRKDKGPSARRGRRTPRSLNGDTSGGDGGSSCPDSETREAQESGSQRGRARELRPTPEPTDMGSEGTKTGPESAPEPSSDGLVSVWPHADTRGREGSSGTGPLGASEHSGGNSDSSPLGTGPGRGSRAAMASRTFEDSSRAPRDTGPAKDASDNRAQRGAEPETMQASTARAPRHQVGKAVGRVPSAAGEGEAGAAAGAGPEDPAPLAALLVVRRLLARPPPGAASQAVGPRRAGLKERLLSVARALGLLRWLRRRLRLRRRPPEGEGQRTWPPASEGWGRRKADEGRGHGRGSEGRGRGKADEGRGHERGDEGRGRGKADEGRGHERGDEGRVHQRGYEGWGREPGLRHRLALRLAGLAGLGGMPRAPPGGRSPQVPTSPVPGDPFDQEDKTPDPKFAVVFPRIHRAGRASSSRSSEEASADAPTGEGRGWPRAGAGGHSEGCRTSGEGVSGLRRGSLLAPTAPDGPSLDESGSSREAELETLNDEPPVHWAQGSGPHEGPRLGAAVLLPRLALETRLQQEGDPGLRGSLRELWEPEDEDEAVLERDLELSLGPGLEAPPFPGAKGRSLGDGLEDMEDLARLRHIFAIVASAYDLAQNTGQDPCILLRGHSGSGKTEAAKKIMQFLSSLEQDQTGNRECQVEDVLPILSSFGHAKTILNANASRFGQVFCLYLQQGVIVGASVSHYLLETSRVVFQAQAERSFHVFYELLAGLDSIERERLSLQGPETYYYLNQGQACRLQGKEDAQDFEGLLKALQGLSLCPEELNAVWAVLAAILQLGNICFSSSERESQEVAAVSSWAEIHTAARLLRVPPECLEGAVTRRVTETPYGQVSRSLPVESAVDARDALAKALYSRLFHRLLRRTNARLAPPGEGGSIGTVTVVDAYGFEALRVNGLEQLCNNLASERLQLFSSQMLLAQEEPLRESCLDLLVDQPHSLLSILDAQTWLSQTEFGSCCPGWSAMVRSRLTATSTSQATDHTFLQKSHYHHGDHPSYAKPRLPLPVFTVRHYAGTVTYQVHKFLNRNRDQLDPAVVEMLGQSQLQLVGSLFQEAEPQSRGGRGRPTLASRFQQALEDLIARLGRSHVYFIQCLTPNPGKLPGLFDMGHVTEQLHQAAILEAVGTRSANFPVRVPFEAFLASFRALGSEGQEDLSDREKCGAVLSQVLGAESPLYHLGATKVLLQEQGWQRLEELRDQQRSQALVDLHRSFHTCISRQRVLPRMQARMRGFQARSAGVGARAEVGGPVFTHSSNSCWLTVCLIYPWARCWKRYLRWRAALGQLNTILLVAQPLLQRRQRLQLGHWQGWHSSERALERVPSMELGRLEIPAELAIMLKTAESHRDALAGSITECLPPEVPARPSLTLPADIDLFPFSSFVAIGFQEPSLPRPGQPLAKPLTQLDGDNPQRALDINKVMLRLLGDGSLESWQRQTMGTYLVRQGQCRPGLRNELFSQLVAQLWQNPDEQQSQRGWALMAVLLSAFPPLPVLQKPLLKFVSDQAPRGMAALCQHKLLGALEQSQLASGATRAHPPTQLEWLAGWRRGRMVLDVFTFSEECYSAEVESWTTGEQLAGWILQSRDAWQDLAGCDFVLDLISQTEDLGDPACPRSYPITPFGSAEAIPLAPGIQPPSLPPGPPPGPAPTLPSRDHTGEVQRSGSLDGFLDQIFQPVISSGLSDLEQSWALSSRMKGGGAIGPTQQGYPMVYPGMIQMPAYQPGMVPAPMPMMPAMGTVPAMPAMVVPPQPPLPSLDAGQLAVQQQNFIQQQALILAQQMTAQAMSLSLEQQTQQQQRQARASEAASQASPSAITSKPRKPPTPPEKPQRDLGSEGGCLRETSEEAEDRPYRPKSFQQKRNYFQRMGQPQITVRTMKPPAKVHIPQGEAQEAEEEEEEQEEQEVETRAVPSPPPPPIVKKPLKQGGAKAPKEAEAEPAKETAAKGHGQGPAQGRGTVVRSSDSKPKRPQPSREIGNIIRMYQSRPGPVPVPVQQSRPPKAFLKKIDPKDEALAKLGINGAHSSPPMLSPSPGKGPPPAVAPRPKAPLQLGPSSSIKEKQGPLLDLSGQKLPIAQTPPPPPAPPLPLPEDPGTLSAERRCLSQPVEDQGVSTQLLAPSGSVCFSYTGTPWKLFLRKEVFYPRENFSHPYYLRLLCEQILRDTFSESCIRISQNERRKMKDLLGGLEVDLDSLTTTEDSVKKRIVVAARDNWANYFSRFFPVSGESGSDVQLLAVSHRALAHDPGLEVGAGGKVTPVHARSLRSFAEVLGVECRGSSTLELSLKSEQLVLHTARARAIEALVELFLNELKKDSGYVIALRSYITDNCSLLSFHRGDLIKVLPVATLEPGWQFGSAGGRSGLFPADIVQPAAAPDFSFSKEQRSGWHKGQLSNGEPGLARWDRASERPAHPWSQAHSDDSEATSLSSVAYAFLPDSHSYTMQEFALRYFRRSQALLGQTDGGATGKDTDSLVQYTKAPIQESLLSLSDDVSKLAVASFLALMRFMGDQSKPRGKDEMDLLYELLKLCQQEKLRDEIYCQVIKQVTGHPRPEHCTRGWSFLSLLTGFFPPSTRLMPYLTKFLQDSGPSQELAQSSQEHLQRTVKYGGRRRMPPLGEMKAFLVAAEVQEELCRQMGITEPQEVQEFALFLIKEKSQLVRPLQPAEYLNSVVVDQDVSLHSRRLHWETPLHFDNSTYISTHYSQVLWDYLQGKLPVSAKADAQLARLAALQHLSKANRNPPSEQDLLAYVPKQLQRQVNTASIKNLMGQELRRLEGHSPQEAQISFIADLGDQAEQVPGPQQSDFLPAPSPPAEAMSQLPLFGYTVYGVLRVSMQALSGPTLLGLNRQHLILMDPSSQSLYCRIALKSLQRLHLLSPLEEKGPPGLEVNYGSADNPQTIWFELPQAQELLYTTVFLIDSSASCTEWPSIN</sequence>
<evidence type="ECO:0000256" key="12">
    <source>
        <dbReference type="PROSITE-ProRule" id="PRU00782"/>
    </source>
</evidence>
<dbReference type="InterPro" id="IPR051567">
    <property type="entry name" value="Unconventional_Myosin_ATPase"/>
</dbReference>
<dbReference type="STRING" id="9598.ENSPTRP00000092664"/>
<dbReference type="InterPro" id="IPR000299">
    <property type="entry name" value="FERM_domain"/>
</dbReference>
<dbReference type="Pfam" id="PF00373">
    <property type="entry name" value="FERM_M"/>
    <property type="match status" value="1"/>
</dbReference>
<dbReference type="Gene3D" id="3.40.850.10">
    <property type="entry name" value="Kinesin motor domain"/>
    <property type="match status" value="1"/>
</dbReference>
<dbReference type="Gene3D" id="2.30.30.40">
    <property type="entry name" value="SH3 Domains"/>
    <property type="match status" value="1"/>
</dbReference>
<dbReference type="InterPro" id="IPR035963">
    <property type="entry name" value="FERM_2"/>
</dbReference>
<feature type="region of interest" description="Disordered" evidence="13">
    <location>
        <begin position="2495"/>
        <end position="2514"/>
    </location>
</feature>
<feature type="compositionally biased region" description="Polar residues" evidence="13">
    <location>
        <begin position="1974"/>
        <end position="1992"/>
    </location>
</feature>
<feature type="binding site" evidence="12">
    <location>
        <begin position="737"/>
        <end position="744"/>
    </location>
    <ligand>
        <name>ATP</name>
        <dbReference type="ChEBI" id="CHEBI:30616"/>
    </ligand>
</feature>
<evidence type="ECO:0000313" key="19">
    <source>
        <dbReference type="Proteomes" id="UP000236370"/>
    </source>
</evidence>
<evidence type="ECO:0000256" key="7">
    <source>
        <dbReference type="ARBA" id="ARBA00022840"/>
    </source>
</evidence>
<dbReference type="GO" id="GO:0005737">
    <property type="term" value="C:cytoplasm"/>
    <property type="evidence" value="ECO:0007669"/>
    <property type="project" value="UniProtKB-SubCell"/>
</dbReference>
<feature type="domain" description="SH3" evidence="14">
    <location>
        <begin position="2428"/>
        <end position="2489"/>
    </location>
</feature>
<evidence type="ECO:0000256" key="6">
    <source>
        <dbReference type="ARBA" id="ARBA00022741"/>
    </source>
</evidence>
<evidence type="ECO:0000259" key="14">
    <source>
        <dbReference type="PROSITE" id="PS50002"/>
    </source>
</evidence>
<feature type="compositionally biased region" description="Basic and acidic residues" evidence="13">
    <location>
        <begin position="2122"/>
        <end position="2131"/>
    </location>
</feature>
<evidence type="ECO:0000256" key="13">
    <source>
        <dbReference type="SAM" id="MobiDB-lite"/>
    </source>
</evidence>
<feature type="region of interest" description="Disordered" evidence="13">
    <location>
        <begin position="1749"/>
        <end position="1782"/>
    </location>
</feature>
<keyword evidence="8 12" id="KW-0518">Myosin</keyword>
<dbReference type="FunFam" id="1.10.10.820:FF:000001">
    <property type="entry name" value="Myosin heavy chain"/>
    <property type="match status" value="1"/>
</dbReference>
<keyword evidence="9 12" id="KW-0505">Motor protein</keyword>
<evidence type="ECO:0000256" key="4">
    <source>
        <dbReference type="ARBA" id="ARBA00022490"/>
    </source>
</evidence>
<dbReference type="Pfam" id="PF00063">
    <property type="entry name" value="Myosin_head"/>
    <property type="match status" value="1"/>
</dbReference>
<organism evidence="18 19">
    <name type="scientific">Pan troglodytes</name>
    <name type="common">Chimpanzee</name>
    <dbReference type="NCBI Taxonomy" id="9598"/>
    <lineage>
        <taxon>Eukaryota</taxon>
        <taxon>Metazoa</taxon>
        <taxon>Chordata</taxon>
        <taxon>Craniata</taxon>
        <taxon>Vertebrata</taxon>
        <taxon>Euteleostomi</taxon>
        <taxon>Mammalia</taxon>
        <taxon>Eutheria</taxon>
        <taxon>Euarchontoglires</taxon>
        <taxon>Primates</taxon>
        <taxon>Haplorrhini</taxon>
        <taxon>Catarrhini</taxon>
        <taxon>Hominidae</taxon>
        <taxon>Pan</taxon>
    </lineage>
</organism>
<comment type="subcellular location">
    <subcellularLocation>
        <location evidence="1">Cytoplasm</location>
    </subcellularLocation>
</comment>
<gene>
    <name evidence="18" type="ORF">CK820_G0039884</name>
</gene>
<dbReference type="InterPro" id="IPR059004">
    <property type="entry name" value="MYO15"/>
</dbReference>
<dbReference type="SMART" id="SM00295">
    <property type="entry name" value="B41"/>
    <property type="match status" value="1"/>
</dbReference>
<dbReference type="SMART" id="SM00242">
    <property type="entry name" value="MYSc"/>
    <property type="match status" value="1"/>
</dbReference>
<dbReference type="PRINTS" id="PR00193">
    <property type="entry name" value="MYOSINHEAVY"/>
</dbReference>
<keyword evidence="5" id="KW-0677">Repeat</keyword>
<dbReference type="PANTHER" id="PTHR22692:SF16">
    <property type="entry name" value="MYOSIN XVB"/>
    <property type="match status" value="1"/>
</dbReference>
<evidence type="ECO:0000256" key="8">
    <source>
        <dbReference type="ARBA" id="ARBA00023123"/>
    </source>
</evidence>
<dbReference type="PROSITE" id="PS50057">
    <property type="entry name" value="FERM_3"/>
    <property type="match status" value="1"/>
</dbReference>
<dbReference type="PROSITE" id="PS51016">
    <property type="entry name" value="MYTH4"/>
    <property type="match status" value="2"/>
</dbReference>
<feature type="domain" description="MyTH4" evidence="16">
    <location>
        <begin position="1516"/>
        <end position="1667"/>
    </location>
</feature>
<dbReference type="SUPFAM" id="SSF52540">
    <property type="entry name" value="P-loop containing nucleoside triphosphate hydrolases"/>
    <property type="match status" value="1"/>
</dbReference>
<dbReference type="GO" id="GO:0003779">
    <property type="term" value="F:actin binding"/>
    <property type="evidence" value="ECO:0007669"/>
    <property type="project" value="UniProtKB-KW"/>
</dbReference>
<feature type="compositionally biased region" description="Low complexity" evidence="13">
    <location>
        <begin position="19"/>
        <end position="33"/>
    </location>
</feature>
<accession>A0A2J8KB79</accession>
<evidence type="ECO:0000256" key="1">
    <source>
        <dbReference type="ARBA" id="ARBA00004496"/>
    </source>
</evidence>
<dbReference type="Proteomes" id="UP000236370">
    <property type="component" value="Unassembled WGS sequence"/>
</dbReference>
<keyword evidence="4" id="KW-0963">Cytoplasm</keyword>
<evidence type="ECO:0000256" key="9">
    <source>
        <dbReference type="ARBA" id="ARBA00023175"/>
    </source>
</evidence>
<dbReference type="GO" id="GO:0003774">
    <property type="term" value="F:cytoskeletal motor activity"/>
    <property type="evidence" value="ECO:0007669"/>
    <property type="project" value="UniProtKB-UniRule"/>
</dbReference>
<evidence type="ECO:0000313" key="18">
    <source>
        <dbReference type="EMBL" id="PNI32284.1"/>
    </source>
</evidence>
<evidence type="ECO:0000256" key="3">
    <source>
        <dbReference type="ARBA" id="ARBA00022443"/>
    </source>
</evidence>
<dbReference type="GO" id="GO:0005524">
    <property type="term" value="F:ATP binding"/>
    <property type="evidence" value="ECO:0007669"/>
    <property type="project" value="UniProtKB-UniRule"/>
</dbReference>
<dbReference type="PROSITE" id="PS51456">
    <property type="entry name" value="MYOSIN_MOTOR"/>
    <property type="match status" value="1"/>
</dbReference>
<reference evidence="18 19" key="1">
    <citation type="submission" date="2017-12" db="EMBL/GenBank/DDBJ databases">
        <title>High-resolution comparative analysis of great ape genomes.</title>
        <authorList>
            <person name="Pollen A."/>
            <person name="Hastie A."/>
            <person name="Hormozdiari F."/>
            <person name="Dougherty M."/>
            <person name="Liu R."/>
            <person name="Chaisson M."/>
            <person name="Hoppe E."/>
            <person name="Hill C."/>
            <person name="Pang A."/>
            <person name="Hillier L."/>
            <person name="Baker C."/>
            <person name="Armstrong J."/>
            <person name="Shendure J."/>
            <person name="Paten B."/>
            <person name="Wilson R."/>
            <person name="Chao H."/>
            <person name="Schneider V."/>
            <person name="Ventura M."/>
            <person name="Kronenberg Z."/>
            <person name="Murali S."/>
            <person name="Gordon D."/>
            <person name="Cantsilieris S."/>
            <person name="Munson K."/>
            <person name="Nelson B."/>
            <person name="Raja A."/>
            <person name="Underwood J."/>
            <person name="Diekhans M."/>
            <person name="Fiddes I."/>
            <person name="Haussler D."/>
            <person name="Eichler E."/>
        </authorList>
    </citation>
    <scope>NUCLEOTIDE SEQUENCE [LARGE SCALE GENOMIC DNA]</scope>
    <source>
        <strain evidence="18">Yerkes chimp pedigree #C0471</strain>
    </source>
</reference>
<proteinExistence type="inferred from homology"/>
<feature type="domain" description="FERM" evidence="15">
    <location>
        <begin position="2714"/>
        <end position="3043"/>
    </location>
</feature>
<protein>
    <submittedName>
        <fullName evidence="18">MYO15B isoform 5</fullName>
    </submittedName>
</protein>
<dbReference type="PROSITE" id="PS50002">
    <property type="entry name" value="SH3"/>
    <property type="match status" value="1"/>
</dbReference>
<feature type="compositionally biased region" description="Pro residues" evidence="13">
    <location>
        <begin position="2145"/>
        <end position="2163"/>
    </location>
</feature>
<feature type="region of interest" description="Disordered" evidence="13">
    <location>
        <begin position="1"/>
        <end position="330"/>
    </location>
</feature>
<dbReference type="CDD" id="cd14473">
    <property type="entry name" value="FERM_B-lobe"/>
    <property type="match status" value="1"/>
</dbReference>
<dbReference type="InterPro" id="IPR041795">
    <property type="entry name" value="MyoXV_FERM_C"/>
</dbReference>
<dbReference type="SUPFAM" id="SSF47031">
    <property type="entry name" value="Second domain of FERM"/>
    <property type="match status" value="1"/>
</dbReference>
<feature type="domain" description="Myosin motor" evidence="17">
    <location>
        <begin position="712"/>
        <end position="1323"/>
    </location>
</feature>
<dbReference type="InterPro" id="IPR000857">
    <property type="entry name" value="MyTH4_dom"/>
</dbReference>